<evidence type="ECO:0000256" key="5">
    <source>
        <dbReference type="ARBA" id="ARBA00023277"/>
    </source>
</evidence>
<evidence type="ECO:0000256" key="3">
    <source>
        <dbReference type="ARBA" id="ARBA00022729"/>
    </source>
</evidence>
<accession>A0A4P9XM31</accession>
<dbReference type="InterPro" id="IPR011330">
    <property type="entry name" value="Glyco_hydro/deAcase_b/a-brl"/>
</dbReference>
<dbReference type="SUPFAM" id="SSF88713">
    <property type="entry name" value="Glycoside hydrolase/deacetylase"/>
    <property type="match status" value="1"/>
</dbReference>
<comment type="cofactor">
    <cofactor evidence="1">
        <name>Co(2+)</name>
        <dbReference type="ChEBI" id="CHEBI:48828"/>
    </cofactor>
</comment>
<gene>
    <name evidence="8" type="ORF">THASP1DRAFT_17804</name>
</gene>
<protein>
    <recommendedName>
        <fullName evidence="7">NodB homology domain-containing protein</fullName>
    </recommendedName>
</protein>
<dbReference type="GO" id="GO:0016810">
    <property type="term" value="F:hydrolase activity, acting on carbon-nitrogen (but not peptide) bonds"/>
    <property type="evidence" value="ECO:0007669"/>
    <property type="project" value="InterPro"/>
</dbReference>
<organism evidence="8 9">
    <name type="scientific">Thamnocephalis sphaerospora</name>
    <dbReference type="NCBI Taxonomy" id="78915"/>
    <lineage>
        <taxon>Eukaryota</taxon>
        <taxon>Fungi</taxon>
        <taxon>Fungi incertae sedis</taxon>
        <taxon>Zoopagomycota</taxon>
        <taxon>Zoopagomycotina</taxon>
        <taxon>Zoopagomycetes</taxon>
        <taxon>Zoopagales</taxon>
        <taxon>Sigmoideomycetaceae</taxon>
        <taxon>Thamnocephalis</taxon>
    </lineage>
</organism>
<dbReference type="GO" id="GO:0005975">
    <property type="term" value="P:carbohydrate metabolic process"/>
    <property type="evidence" value="ECO:0007669"/>
    <property type="project" value="InterPro"/>
</dbReference>
<keyword evidence="9" id="KW-1185">Reference proteome</keyword>
<dbReference type="AlphaFoldDB" id="A0A4P9XM31"/>
<evidence type="ECO:0000256" key="6">
    <source>
        <dbReference type="SAM" id="MobiDB-lite"/>
    </source>
</evidence>
<dbReference type="PROSITE" id="PS51677">
    <property type="entry name" value="NODB"/>
    <property type="match status" value="1"/>
</dbReference>
<feature type="domain" description="NodB homology" evidence="7">
    <location>
        <begin position="36"/>
        <end position="224"/>
    </location>
</feature>
<evidence type="ECO:0000313" key="9">
    <source>
        <dbReference type="Proteomes" id="UP000271241"/>
    </source>
</evidence>
<dbReference type="GO" id="GO:0046872">
    <property type="term" value="F:metal ion binding"/>
    <property type="evidence" value="ECO:0007669"/>
    <property type="project" value="UniProtKB-KW"/>
</dbReference>
<dbReference type="EMBL" id="KZ992790">
    <property type="protein sequence ID" value="RKP06944.1"/>
    <property type="molecule type" value="Genomic_DNA"/>
</dbReference>
<evidence type="ECO:0000256" key="4">
    <source>
        <dbReference type="ARBA" id="ARBA00022801"/>
    </source>
</evidence>
<name>A0A4P9XM31_9FUNG</name>
<reference evidence="9" key="1">
    <citation type="journal article" date="2018" name="Nat. Microbiol.">
        <title>Leveraging single-cell genomics to expand the fungal tree of life.</title>
        <authorList>
            <person name="Ahrendt S.R."/>
            <person name="Quandt C.A."/>
            <person name="Ciobanu D."/>
            <person name="Clum A."/>
            <person name="Salamov A."/>
            <person name="Andreopoulos B."/>
            <person name="Cheng J.F."/>
            <person name="Woyke T."/>
            <person name="Pelin A."/>
            <person name="Henrissat B."/>
            <person name="Reynolds N.K."/>
            <person name="Benny G.L."/>
            <person name="Smith M.E."/>
            <person name="James T.Y."/>
            <person name="Grigoriev I.V."/>
        </authorList>
    </citation>
    <scope>NUCLEOTIDE SEQUENCE [LARGE SCALE GENOMIC DNA]</scope>
    <source>
        <strain evidence="9">RSA 1356</strain>
    </source>
</reference>
<evidence type="ECO:0000256" key="1">
    <source>
        <dbReference type="ARBA" id="ARBA00001941"/>
    </source>
</evidence>
<dbReference type="PANTHER" id="PTHR46471:SF2">
    <property type="entry name" value="CHITIN DEACETYLASE-RELATED"/>
    <property type="match status" value="1"/>
</dbReference>
<dbReference type="PANTHER" id="PTHR46471">
    <property type="entry name" value="CHITIN DEACETYLASE"/>
    <property type="match status" value="1"/>
</dbReference>
<dbReference type="CDD" id="cd10951">
    <property type="entry name" value="CE4_ClCDA_like"/>
    <property type="match status" value="1"/>
</dbReference>
<dbReference type="STRING" id="78915.A0A4P9XM31"/>
<dbReference type="Proteomes" id="UP000271241">
    <property type="component" value="Unassembled WGS sequence"/>
</dbReference>
<keyword evidence="4" id="KW-0378">Hydrolase</keyword>
<keyword evidence="5" id="KW-0119">Carbohydrate metabolism</keyword>
<proteinExistence type="predicted"/>
<dbReference type="InterPro" id="IPR002509">
    <property type="entry name" value="NODB_dom"/>
</dbReference>
<keyword evidence="2" id="KW-0479">Metal-binding</keyword>
<feature type="region of interest" description="Disordered" evidence="6">
    <location>
        <begin position="1"/>
        <end position="20"/>
    </location>
</feature>
<keyword evidence="3" id="KW-0732">Signal</keyword>
<dbReference type="Pfam" id="PF01522">
    <property type="entry name" value="Polysacc_deac_1"/>
    <property type="match status" value="1"/>
</dbReference>
<dbReference type="OrthoDB" id="407355at2759"/>
<sequence length="239" mass="26092">MTTLCAAQSPAAAQKSRQYAGGPPPGVVVHTCTVPGTFALTFDDGPGLYTNTLLDQLDKLGVKVTFFIDGNNAGGLDDDGVAKCIRRAYHAGHQIASHTFSHADLTKISPSEVRSEMSKLDDQFKRILGVRPTYMRPPYGAVNKEMLDIMRELGYRVIRWSIDTNDWQHPDDAKASLAALQNGVKVMADEKTGIALSHDTATSTATRYVEEAVKIIRQKGYRLTTVSECLGDGRSVYRA</sequence>
<evidence type="ECO:0000256" key="2">
    <source>
        <dbReference type="ARBA" id="ARBA00022723"/>
    </source>
</evidence>
<evidence type="ECO:0000259" key="7">
    <source>
        <dbReference type="PROSITE" id="PS51677"/>
    </source>
</evidence>
<evidence type="ECO:0000313" key="8">
    <source>
        <dbReference type="EMBL" id="RKP06944.1"/>
    </source>
</evidence>
<dbReference type="Gene3D" id="3.20.20.370">
    <property type="entry name" value="Glycoside hydrolase/deacetylase"/>
    <property type="match status" value="1"/>
</dbReference>